<dbReference type="RefSeq" id="WP_170159858.1">
    <property type="nucleotide sequence ID" value="NZ_RBKS01000001.1"/>
</dbReference>
<reference evidence="8 9" key="1">
    <citation type="submission" date="2018-10" db="EMBL/GenBank/DDBJ databases">
        <title>Sequencing the genomes of 1000 actinobacteria strains.</title>
        <authorList>
            <person name="Klenk H.-P."/>
        </authorList>
    </citation>
    <scope>NUCLEOTIDE SEQUENCE [LARGE SCALE GENOMIC DNA]</scope>
    <source>
        <strain evidence="8 9">DSM 17894</strain>
    </source>
</reference>
<evidence type="ECO:0000256" key="3">
    <source>
        <dbReference type="ARBA" id="ARBA00022692"/>
    </source>
</evidence>
<sequence>MREWRFVLSKKWLGYLGIAVAFAIICVLLSHWQWDRRSENLALQDKLDANYNAKPVSIDSVLPTLHSYDSSDEFKPLRLTGHYLTSKTYLARDISYNGYPGFDVLVPLQLASGRVFIIDRGWVATGNDHDYPDSIPTPPKGEVTVVARLAPAQGDVPGRTDPKGVNEVARIQPADIAKKTGLTAYTAAYGKLKSETPSPGAANLPKPALKPQVDWSLNLSYAIQWVMFALAAFGFLIYVIRQEYDARYSDEEDQRWLEEERERKRQKRGPTDADIEDHELDEAGYSSSRPGTMIGR</sequence>
<dbReference type="EMBL" id="RBKS01000001">
    <property type="protein sequence ID" value="RKR74171.1"/>
    <property type="molecule type" value="Genomic_DNA"/>
</dbReference>
<evidence type="ECO:0000256" key="6">
    <source>
        <dbReference type="RuleBase" id="RU363076"/>
    </source>
</evidence>
<feature type="compositionally biased region" description="Acidic residues" evidence="7">
    <location>
        <begin position="273"/>
        <end position="282"/>
    </location>
</feature>
<feature type="region of interest" description="Disordered" evidence="7">
    <location>
        <begin position="250"/>
        <end position="296"/>
    </location>
</feature>
<dbReference type="PANTHER" id="PTHR23427:SF2">
    <property type="entry name" value="SURFEIT LOCUS PROTEIN 1"/>
    <property type="match status" value="1"/>
</dbReference>
<keyword evidence="6" id="KW-1003">Cell membrane</keyword>
<comment type="subcellular location">
    <subcellularLocation>
        <location evidence="6">Cell membrane</location>
        <topology evidence="6">Multi-pass membrane protein</topology>
    </subcellularLocation>
    <subcellularLocation>
        <location evidence="1">Membrane</location>
    </subcellularLocation>
</comment>
<dbReference type="CDD" id="cd06662">
    <property type="entry name" value="SURF1"/>
    <property type="match status" value="1"/>
</dbReference>
<dbReference type="PANTHER" id="PTHR23427">
    <property type="entry name" value="SURFEIT LOCUS PROTEIN"/>
    <property type="match status" value="1"/>
</dbReference>
<dbReference type="PROSITE" id="PS50895">
    <property type="entry name" value="SURF1"/>
    <property type="match status" value="1"/>
</dbReference>
<keyword evidence="3 6" id="KW-0812">Transmembrane</keyword>
<dbReference type="InterPro" id="IPR045214">
    <property type="entry name" value="Surf1/Surf4"/>
</dbReference>
<dbReference type="Pfam" id="PF02104">
    <property type="entry name" value="SURF1"/>
    <property type="match status" value="1"/>
</dbReference>
<feature type="transmembrane region" description="Helical" evidence="6">
    <location>
        <begin position="219"/>
        <end position="240"/>
    </location>
</feature>
<feature type="compositionally biased region" description="Basic and acidic residues" evidence="7">
    <location>
        <begin position="250"/>
        <end position="263"/>
    </location>
</feature>
<organism evidence="8 9">
    <name type="scientific">Frondihabitans australicus</name>
    <dbReference type="NCBI Taxonomy" id="386892"/>
    <lineage>
        <taxon>Bacteria</taxon>
        <taxon>Bacillati</taxon>
        <taxon>Actinomycetota</taxon>
        <taxon>Actinomycetes</taxon>
        <taxon>Micrococcales</taxon>
        <taxon>Microbacteriaceae</taxon>
        <taxon>Frondihabitans</taxon>
    </lineage>
</organism>
<evidence type="ECO:0000313" key="9">
    <source>
        <dbReference type="Proteomes" id="UP000280008"/>
    </source>
</evidence>
<comment type="similarity">
    <text evidence="2 6">Belongs to the SURF1 family.</text>
</comment>
<proteinExistence type="inferred from homology"/>
<dbReference type="Proteomes" id="UP000280008">
    <property type="component" value="Unassembled WGS sequence"/>
</dbReference>
<keyword evidence="5 6" id="KW-0472">Membrane</keyword>
<protein>
    <recommendedName>
        <fullName evidence="6">SURF1-like protein</fullName>
    </recommendedName>
</protein>
<evidence type="ECO:0000256" key="5">
    <source>
        <dbReference type="ARBA" id="ARBA00023136"/>
    </source>
</evidence>
<evidence type="ECO:0000256" key="1">
    <source>
        <dbReference type="ARBA" id="ARBA00004370"/>
    </source>
</evidence>
<evidence type="ECO:0000256" key="7">
    <source>
        <dbReference type="SAM" id="MobiDB-lite"/>
    </source>
</evidence>
<name>A0A495IFQ4_9MICO</name>
<gene>
    <name evidence="8" type="ORF">C8E83_1279</name>
</gene>
<keyword evidence="4 6" id="KW-1133">Transmembrane helix</keyword>
<feature type="transmembrane region" description="Helical" evidence="6">
    <location>
        <begin position="12"/>
        <end position="34"/>
    </location>
</feature>
<accession>A0A495IFQ4</accession>
<evidence type="ECO:0000313" key="8">
    <source>
        <dbReference type="EMBL" id="RKR74171.1"/>
    </source>
</evidence>
<comment type="caution">
    <text evidence="8">The sequence shown here is derived from an EMBL/GenBank/DDBJ whole genome shotgun (WGS) entry which is preliminary data.</text>
</comment>
<evidence type="ECO:0000256" key="2">
    <source>
        <dbReference type="ARBA" id="ARBA00007165"/>
    </source>
</evidence>
<evidence type="ECO:0000256" key="4">
    <source>
        <dbReference type="ARBA" id="ARBA00022989"/>
    </source>
</evidence>
<dbReference type="AlphaFoldDB" id="A0A495IFQ4"/>
<dbReference type="InterPro" id="IPR002994">
    <property type="entry name" value="Surf1/Shy1"/>
</dbReference>
<keyword evidence="9" id="KW-1185">Reference proteome</keyword>
<dbReference type="GO" id="GO:0005886">
    <property type="term" value="C:plasma membrane"/>
    <property type="evidence" value="ECO:0007669"/>
    <property type="project" value="UniProtKB-SubCell"/>
</dbReference>